<evidence type="ECO:0000313" key="6">
    <source>
        <dbReference type="EMBL" id="KAB8301362.1"/>
    </source>
</evidence>
<feature type="repeat" description="RCC1" evidence="3">
    <location>
        <begin position="211"/>
        <end position="288"/>
    </location>
</feature>
<feature type="domain" description="RCC1-like" evidence="5">
    <location>
        <begin position="155"/>
        <end position="581"/>
    </location>
</feature>
<dbReference type="Pfam" id="PF25390">
    <property type="entry name" value="WD40_RLD"/>
    <property type="match status" value="1"/>
</dbReference>
<evidence type="ECO:0000259" key="5">
    <source>
        <dbReference type="Pfam" id="PF25390"/>
    </source>
</evidence>
<dbReference type="Gene3D" id="2.130.10.30">
    <property type="entry name" value="Regulator of chromosome condensation 1/beta-lactamase-inhibitor protein II"/>
    <property type="match status" value="1"/>
</dbReference>
<evidence type="ECO:0000313" key="7">
    <source>
        <dbReference type="Proteomes" id="UP000326757"/>
    </source>
</evidence>
<keyword evidence="1" id="KW-0344">Guanine-nucleotide releasing factor</keyword>
<dbReference type="Proteomes" id="UP000326757">
    <property type="component" value="Unassembled WGS sequence"/>
</dbReference>
<dbReference type="PANTHER" id="PTHR45982:SF1">
    <property type="entry name" value="REGULATOR OF CHROMOSOME CONDENSATION"/>
    <property type="match status" value="1"/>
</dbReference>
<dbReference type="InterPro" id="IPR058923">
    <property type="entry name" value="RCC1-like_dom"/>
</dbReference>
<dbReference type="PROSITE" id="PS50012">
    <property type="entry name" value="RCC1_3"/>
    <property type="match status" value="6"/>
</dbReference>
<feature type="repeat" description="RCC1" evidence="3">
    <location>
        <begin position="410"/>
        <end position="466"/>
    </location>
</feature>
<sequence>MAPRKSKAAVAEKPPANVGVKRTRAPPKSTAATEPSKVTKKPAKKAAPAKAPKAAAPKAAAPKAAATKAPAAKAAPKKPAPKKAAPKKAAPAPKASAEPIEATETDVESEAEKTPVPKSVVSRKRSRSQEPEAFPAAKKLKLGPTINTPPAERLDVYVFGGGENNELGLGAKKIDGKSPSDVKRPRYNPFLKGVTQIAVGGMHCVALTDDQKILTWGVSDGGPLGRDTSSYEAPAKDIDADSDSEDEDEVTLNPVESTPTAINTGFLEGRKVVQVLASDSASFVLTEDGYVYGWGSFVGNDGIIGFTAEGAAKASKEKDGDAKKKLQIQTEPILISGLKNIKSLARGSNHILALDKKGTVFTWGAHEQNQLGRRVSDRFRFAALTPAQVLKNCKSIAAGAYHSFAINNKDQVVSWGLNNYGQTGIATNAGGDDAIISNPTVVKSFEGFNVAQIKGCLHHTIACTNDQQVLVVGRCDEGQTGLDLASIDQDNLIISSTTSKPAILKTPTVVPGITATFVSGAIDNSIAIAEDGKVWAWGYSENYRTGLGTDDTIWTPTAVENTAIKGKKMTFAGCGGQFSVLAGPELRRDNSPDPSIPLPIQLELSLPAYIRCLKHICFDSEGLTLMGFWFLPRTLIRIHQGMLSHNQSKYAFNIEYIKEGALSGVFLFFFSSLAVRKAWHHRRIGWAFHYRCLGLETTFVVLL</sequence>
<keyword evidence="2" id="KW-0677">Repeat</keyword>
<dbReference type="EMBL" id="VIGI01000004">
    <property type="protein sequence ID" value="KAB8301362.1"/>
    <property type="molecule type" value="Genomic_DNA"/>
</dbReference>
<evidence type="ECO:0000256" key="1">
    <source>
        <dbReference type="ARBA" id="ARBA00022658"/>
    </source>
</evidence>
<organism evidence="6 7">
    <name type="scientific">Monilinia laxa</name>
    <name type="common">Brown rot fungus</name>
    <name type="synonym">Sclerotinia laxa</name>
    <dbReference type="NCBI Taxonomy" id="61186"/>
    <lineage>
        <taxon>Eukaryota</taxon>
        <taxon>Fungi</taxon>
        <taxon>Dikarya</taxon>
        <taxon>Ascomycota</taxon>
        <taxon>Pezizomycotina</taxon>
        <taxon>Leotiomycetes</taxon>
        <taxon>Helotiales</taxon>
        <taxon>Sclerotiniaceae</taxon>
        <taxon>Monilinia</taxon>
    </lineage>
</organism>
<dbReference type="SUPFAM" id="SSF50985">
    <property type="entry name" value="RCC1/BLIP-II"/>
    <property type="match status" value="1"/>
</dbReference>
<dbReference type="PANTHER" id="PTHR45982">
    <property type="entry name" value="REGULATOR OF CHROMOSOME CONDENSATION"/>
    <property type="match status" value="1"/>
</dbReference>
<comment type="caution">
    <text evidence="6">The sequence shown here is derived from an EMBL/GenBank/DDBJ whole genome shotgun (WGS) entry which is preliminary data.</text>
</comment>
<feature type="compositionally biased region" description="Basic residues" evidence="4">
    <location>
        <begin position="75"/>
        <end position="86"/>
    </location>
</feature>
<proteinExistence type="predicted"/>
<evidence type="ECO:0000256" key="2">
    <source>
        <dbReference type="ARBA" id="ARBA00022737"/>
    </source>
</evidence>
<feature type="repeat" description="RCC1" evidence="3">
    <location>
        <begin position="532"/>
        <end position="585"/>
    </location>
</feature>
<feature type="compositionally biased region" description="Acidic residues" evidence="4">
    <location>
        <begin position="240"/>
        <end position="249"/>
    </location>
</feature>
<dbReference type="PRINTS" id="PR00633">
    <property type="entry name" value="RCCNDNSATION"/>
</dbReference>
<accession>A0A5N6KEE5</accession>
<dbReference type="GO" id="GO:0005737">
    <property type="term" value="C:cytoplasm"/>
    <property type="evidence" value="ECO:0007669"/>
    <property type="project" value="TreeGrafter"/>
</dbReference>
<dbReference type="PROSITE" id="PS00626">
    <property type="entry name" value="RCC1_2"/>
    <property type="match status" value="1"/>
</dbReference>
<evidence type="ECO:0000256" key="4">
    <source>
        <dbReference type="SAM" id="MobiDB-lite"/>
    </source>
</evidence>
<feature type="repeat" description="RCC1" evidence="3">
    <location>
        <begin position="289"/>
        <end position="357"/>
    </location>
</feature>
<keyword evidence="7" id="KW-1185">Reference proteome</keyword>
<gene>
    <name evidence="6" type="ORF">EYC80_003239</name>
</gene>
<reference evidence="6 7" key="1">
    <citation type="submission" date="2019-06" db="EMBL/GenBank/DDBJ databases">
        <title>Genome Sequence of the Brown Rot Fungal Pathogen Monilinia laxa.</title>
        <authorList>
            <person name="De Miccolis Angelini R.M."/>
            <person name="Landi L."/>
            <person name="Abate D."/>
            <person name="Pollastro S."/>
            <person name="Romanazzi G."/>
            <person name="Faretra F."/>
        </authorList>
    </citation>
    <scope>NUCLEOTIDE SEQUENCE [LARGE SCALE GENOMIC DNA]</scope>
    <source>
        <strain evidence="6 7">Mlax316</strain>
    </source>
</reference>
<protein>
    <recommendedName>
        <fullName evidence="5">RCC1-like domain-containing protein</fullName>
    </recommendedName>
</protein>
<feature type="region of interest" description="Disordered" evidence="4">
    <location>
        <begin position="224"/>
        <end position="249"/>
    </location>
</feature>
<feature type="repeat" description="RCC1" evidence="3">
    <location>
        <begin position="358"/>
        <end position="409"/>
    </location>
</feature>
<dbReference type="InterPro" id="IPR051553">
    <property type="entry name" value="Ran_GTPase-activating"/>
</dbReference>
<dbReference type="AlphaFoldDB" id="A0A5N6KEE5"/>
<name>A0A5N6KEE5_MONLA</name>
<feature type="repeat" description="RCC1" evidence="3">
    <location>
        <begin position="154"/>
        <end position="210"/>
    </location>
</feature>
<evidence type="ECO:0000256" key="3">
    <source>
        <dbReference type="PROSITE-ProRule" id="PRU00235"/>
    </source>
</evidence>
<dbReference type="GO" id="GO:0005085">
    <property type="term" value="F:guanyl-nucleotide exchange factor activity"/>
    <property type="evidence" value="ECO:0007669"/>
    <property type="project" value="TreeGrafter"/>
</dbReference>
<feature type="region of interest" description="Disordered" evidence="4">
    <location>
        <begin position="1"/>
        <end position="147"/>
    </location>
</feature>
<dbReference type="OrthoDB" id="61110at2759"/>
<dbReference type="InterPro" id="IPR000408">
    <property type="entry name" value="Reg_chr_condens"/>
</dbReference>
<feature type="compositionally biased region" description="Low complexity" evidence="4">
    <location>
        <begin position="45"/>
        <end position="74"/>
    </location>
</feature>
<dbReference type="InterPro" id="IPR009091">
    <property type="entry name" value="RCC1/BLIP-II"/>
</dbReference>